<feature type="binding site" evidence="1">
    <location>
        <position position="45"/>
    </location>
    <ligand>
        <name>ATP</name>
        <dbReference type="ChEBI" id="CHEBI:30616"/>
    </ligand>
</feature>
<proteinExistence type="predicted"/>
<keyword evidence="3" id="KW-0418">Kinase</keyword>
<dbReference type="Pfam" id="PF00069">
    <property type="entry name" value="Pkinase"/>
    <property type="match status" value="1"/>
</dbReference>
<evidence type="ECO:0000259" key="2">
    <source>
        <dbReference type="PROSITE" id="PS50011"/>
    </source>
</evidence>
<dbReference type="SUPFAM" id="SSF56112">
    <property type="entry name" value="Protein kinase-like (PK-like)"/>
    <property type="match status" value="1"/>
</dbReference>
<reference evidence="3" key="1">
    <citation type="submission" date="2018-10" db="EMBL/GenBank/DDBJ databases">
        <title>Population genomic analysis revealed the cold adaptation of white poplar.</title>
        <authorList>
            <person name="Liu Y.-J."/>
        </authorList>
    </citation>
    <scope>NUCLEOTIDE SEQUENCE [LARGE SCALE GENOMIC DNA]</scope>
    <source>
        <strain evidence="3">PAL-ZL1</strain>
    </source>
</reference>
<keyword evidence="3" id="KW-0808">Transferase</keyword>
<feature type="domain" description="Protein kinase" evidence="2">
    <location>
        <begin position="16"/>
        <end position="240"/>
    </location>
</feature>
<accession>A0A4U5NRR1</accession>
<dbReference type="InterPro" id="IPR000719">
    <property type="entry name" value="Prot_kinase_dom"/>
</dbReference>
<protein>
    <submittedName>
        <fullName evidence="3">Serine/threonine-protein kinase-like protein</fullName>
    </submittedName>
</protein>
<dbReference type="AlphaFoldDB" id="A0A4U5NRR1"/>
<dbReference type="PANTHER" id="PTHR46146:SF23">
    <property type="entry name" value="PROTEIN KINASE DOMAIN-CONTAINING PROTEIN"/>
    <property type="match status" value="1"/>
</dbReference>
<dbReference type="Gene3D" id="1.10.510.10">
    <property type="entry name" value="Transferase(Phosphotransferase) domain 1"/>
    <property type="match status" value="1"/>
</dbReference>
<keyword evidence="1" id="KW-0067">ATP-binding</keyword>
<keyword evidence="1" id="KW-0547">Nucleotide-binding</keyword>
<dbReference type="PROSITE" id="PS00107">
    <property type="entry name" value="PROTEIN_KINASE_ATP"/>
    <property type="match status" value="1"/>
</dbReference>
<gene>
    <name evidence="3" type="ORF">D5086_0000243210</name>
</gene>
<dbReference type="STRING" id="43335.A0A4U5NRR1"/>
<dbReference type="PANTHER" id="PTHR46146">
    <property type="entry name" value="SERINE/THREONINE-PROTEIN KINASE-LIKE PROTEIN CCR4"/>
    <property type="match status" value="1"/>
</dbReference>
<name>A0A4U5NRR1_POPAL</name>
<dbReference type="EMBL" id="RCHU01000935">
    <property type="protein sequence ID" value="TKR85700.1"/>
    <property type="molecule type" value="Genomic_DNA"/>
</dbReference>
<dbReference type="PROSITE" id="PS50011">
    <property type="entry name" value="PROTEIN_KINASE_DOM"/>
    <property type="match status" value="1"/>
</dbReference>
<dbReference type="GO" id="GO:0005524">
    <property type="term" value="F:ATP binding"/>
    <property type="evidence" value="ECO:0007669"/>
    <property type="project" value="UniProtKB-UniRule"/>
</dbReference>
<sequence length="240" mass="27218">MVEFDYKELVKATGSFSPSRLLGKGSHGSVYKGTLEENKLVAIKKSSVGSDHVSIDNSKKLENEICVLSSLRESPYVINFLGTTHDDDHHSTCKEKNRLLVMEHMPNGSLHDLLPASIVDWAVPLIEKQRLMDICDARIALPTFMEGTIKHLLYVASRCVSCKEENRPSISEIVMGMDKNCLAGRVKIPSWTSLMRSVMLMRRPRKFLEQWQEEKCDDLHSNISKGKVYLWEILANITQN</sequence>
<comment type="caution">
    <text evidence="3">The sequence shown here is derived from an EMBL/GenBank/DDBJ whole genome shotgun (WGS) entry which is preliminary data.</text>
</comment>
<organism evidence="3">
    <name type="scientific">Populus alba</name>
    <name type="common">White poplar</name>
    <dbReference type="NCBI Taxonomy" id="43335"/>
    <lineage>
        <taxon>Eukaryota</taxon>
        <taxon>Viridiplantae</taxon>
        <taxon>Streptophyta</taxon>
        <taxon>Embryophyta</taxon>
        <taxon>Tracheophyta</taxon>
        <taxon>Spermatophyta</taxon>
        <taxon>Magnoliopsida</taxon>
        <taxon>eudicotyledons</taxon>
        <taxon>Gunneridae</taxon>
        <taxon>Pentapetalae</taxon>
        <taxon>rosids</taxon>
        <taxon>fabids</taxon>
        <taxon>Malpighiales</taxon>
        <taxon>Salicaceae</taxon>
        <taxon>Saliceae</taxon>
        <taxon>Populus</taxon>
    </lineage>
</organism>
<dbReference type="InterPro" id="IPR017441">
    <property type="entry name" value="Protein_kinase_ATP_BS"/>
</dbReference>
<evidence type="ECO:0000256" key="1">
    <source>
        <dbReference type="PROSITE-ProRule" id="PRU10141"/>
    </source>
</evidence>
<dbReference type="InterPro" id="IPR011009">
    <property type="entry name" value="Kinase-like_dom_sf"/>
</dbReference>
<evidence type="ECO:0000313" key="3">
    <source>
        <dbReference type="EMBL" id="TKR85700.1"/>
    </source>
</evidence>
<dbReference type="GO" id="GO:0004672">
    <property type="term" value="F:protein kinase activity"/>
    <property type="evidence" value="ECO:0007669"/>
    <property type="project" value="InterPro"/>
</dbReference>